<keyword evidence="3" id="KW-1185">Reference proteome</keyword>
<feature type="compositionally biased region" description="Polar residues" evidence="1">
    <location>
        <begin position="1"/>
        <end position="12"/>
    </location>
</feature>
<protein>
    <submittedName>
        <fullName evidence="2">Uncharacterized protein</fullName>
    </submittedName>
</protein>
<proteinExistence type="predicted"/>
<feature type="region of interest" description="Disordered" evidence="1">
    <location>
        <begin position="1"/>
        <end position="24"/>
    </location>
</feature>
<comment type="caution">
    <text evidence="2">The sequence shown here is derived from an EMBL/GenBank/DDBJ whole genome shotgun (WGS) entry which is preliminary data.</text>
</comment>
<dbReference type="EMBL" id="JBBPBN010000028">
    <property type="protein sequence ID" value="KAK9006794.1"/>
    <property type="molecule type" value="Genomic_DNA"/>
</dbReference>
<feature type="compositionally biased region" description="Polar residues" evidence="1">
    <location>
        <begin position="57"/>
        <end position="73"/>
    </location>
</feature>
<accession>A0ABR2R1H4</accession>
<organism evidence="2 3">
    <name type="scientific">Hibiscus sabdariffa</name>
    <name type="common">roselle</name>
    <dbReference type="NCBI Taxonomy" id="183260"/>
    <lineage>
        <taxon>Eukaryota</taxon>
        <taxon>Viridiplantae</taxon>
        <taxon>Streptophyta</taxon>
        <taxon>Embryophyta</taxon>
        <taxon>Tracheophyta</taxon>
        <taxon>Spermatophyta</taxon>
        <taxon>Magnoliopsida</taxon>
        <taxon>eudicotyledons</taxon>
        <taxon>Gunneridae</taxon>
        <taxon>Pentapetalae</taxon>
        <taxon>rosids</taxon>
        <taxon>malvids</taxon>
        <taxon>Malvales</taxon>
        <taxon>Malvaceae</taxon>
        <taxon>Malvoideae</taxon>
        <taxon>Hibiscus</taxon>
    </lineage>
</organism>
<feature type="region of interest" description="Disordered" evidence="1">
    <location>
        <begin position="51"/>
        <end position="73"/>
    </location>
</feature>
<name>A0ABR2R1H4_9ROSI</name>
<evidence type="ECO:0000313" key="3">
    <source>
        <dbReference type="Proteomes" id="UP001396334"/>
    </source>
</evidence>
<reference evidence="2 3" key="1">
    <citation type="journal article" date="2024" name="G3 (Bethesda)">
        <title>Genome assembly of Hibiscus sabdariffa L. provides insights into metabolisms of medicinal natural products.</title>
        <authorList>
            <person name="Kim T."/>
        </authorList>
    </citation>
    <scope>NUCLEOTIDE SEQUENCE [LARGE SCALE GENOMIC DNA]</scope>
    <source>
        <strain evidence="2">TK-2024</strain>
        <tissue evidence="2">Old leaves</tissue>
    </source>
</reference>
<evidence type="ECO:0000256" key="1">
    <source>
        <dbReference type="SAM" id="MobiDB-lite"/>
    </source>
</evidence>
<dbReference type="Proteomes" id="UP001396334">
    <property type="component" value="Unassembled WGS sequence"/>
</dbReference>
<sequence length="73" mass="7718">MISPPKLQNTVVPPSEAVSSAHMDSTRVIDARCTSFEPAVAPVLEEPPCLSPSLLSQDNEVSVDGSNDSTEHV</sequence>
<evidence type="ECO:0000313" key="2">
    <source>
        <dbReference type="EMBL" id="KAK9006794.1"/>
    </source>
</evidence>
<gene>
    <name evidence="2" type="ORF">V6N11_019125</name>
</gene>